<name>E2BD12_HARSA</name>
<sequence length="164" mass="17531">KRARNGEIILEITGVGSKADRFVRDLEDTLAGDAVIAKSTKKTEVRIIGLDDTVTKGAVRQAICSVAKCPSEDIQTGEVRQSSGGLSAIWIHCPVKVAHSLTAARGLQIGWTRAAVRLLGERPLQCFCCLGFGHLVMDCQAEHSRGGRCFRCGGDNHVARGCTA</sequence>
<evidence type="ECO:0000256" key="1">
    <source>
        <dbReference type="PROSITE-ProRule" id="PRU00047"/>
    </source>
</evidence>
<keyword evidence="1" id="KW-0479">Metal-binding</keyword>
<feature type="domain" description="CCHC-type" evidence="2">
    <location>
        <begin position="148"/>
        <end position="162"/>
    </location>
</feature>
<dbReference type="InterPro" id="IPR036875">
    <property type="entry name" value="Znf_CCHC_sf"/>
</dbReference>
<dbReference type="SMART" id="SM00343">
    <property type="entry name" value="ZnF_C2HC"/>
    <property type="match status" value="2"/>
</dbReference>
<feature type="non-terminal residue" evidence="3">
    <location>
        <position position="164"/>
    </location>
</feature>
<evidence type="ECO:0000313" key="3">
    <source>
        <dbReference type="EMBL" id="EFN86417.1"/>
    </source>
</evidence>
<feature type="non-terminal residue" evidence="3">
    <location>
        <position position="1"/>
    </location>
</feature>
<keyword evidence="4" id="KW-1185">Reference proteome</keyword>
<dbReference type="SUPFAM" id="SSF57756">
    <property type="entry name" value="Retrovirus zinc finger-like domains"/>
    <property type="match status" value="1"/>
</dbReference>
<proteinExistence type="predicted"/>
<dbReference type="GO" id="GO:0008270">
    <property type="term" value="F:zinc ion binding"/>
    <property type="evidence" value="ECO:0007669"/>
    <property type="project" value="UniProtKB-KW"/>
</dbReference>
<dbReference type="Gene3D" id="4.10.60.10">
    <property type="entry name" value="Zinc finger, CCHC-type"/>
    <property type="match status" value="1"/>
</dbReference>
<reference evidence="3 4" key="1">
    <citation type="journal article" date="2010" name="Science">
        <title>Genomic comparison of the ants Camponotus floridanus and Harpegnathos saltator.</title>
        <authorList>
            <person name="Bonasio R."/>
            <person name="Zhang G."/>
            <person name="Ye C."/>
            <person name="Mutti N.S."/>
            <person name="Fang X."/>
            <person name="Qin N."/>
            <person name="Donahue G."/>
            <person name="Yang P."/>
            <person name="Li Q."/>
            <person name="Li C."/>
            <person name="Zhang P."/>
            <person name="Huang Z."/>
            <person name="Berger S.L."/>
            <person name="Reinberg D."/>
            <person name="Wang J."/>
            <person name="Liebig J."/>
        </authorList>
    </citation>
    <scope>NUCLEOTIDE SEQUENCE [LARGE SCALE GENOMIC DNA]</scope>
    <source>
        <strain evidence="3 4">R22 G/1</strain>
    </source>
</reference>
<dbReference type="PROSITE" id="PS50158">
    <property type="entry name" value="ZF_CCHC"/>
    <property type="match status" value="1"/>
</dbReference>
<evidence type="ECO:0000259" key="2">
    <source>
        <dbReference type="PROSITE" id="PS50158"/>
    </source>
</evidence>
<organism evidence="4">
    <name type="scientific">Harpegnathos saltator</name>
    <name type="common">Jerdon's jumping ant</name>
    <dbReference type="NCBI Taxonomy" id="610380"/>
    <lineage>
        <taxon>Eukaryota</taxon>
        <taxon>Metazoa</taxon>
        <taxon>Ecdysozoa</taxon>
        <taxon>Arthropoda</taxon>
        <taxon>Hexapoda</taxon>
        <taxon>Insecta</taxon>
        <taxon>Pterygota</taxon>
        <taxon>Neoptera</taxon>
        <taxon>Endopterygota</taxon>
        <taxon>Hymenoptera</taxon>
        <taxon>Apocrita</taxon>
        <taxon>Aculeata</taxon>
        <taxon>Formicoidea</taxon>
        <taxon>Formicidae</taxon>
        <taxon>Ponerinae</taxon>
        <taxon>Ponerini</taxon>
        <taxon>Harpegnathos</taxon>
    </lineage>
</organism>
<protein>
    <recommendedName>
        <fullName evidence="2">CCHC-type domain-containing protein</fullName>
    </recommendedName>
</protein>
<dbReference type="AlphaFoldDB" id="E2BD12"/>
<dbReference type="Proteomes" id="UP000008237">
    <property type="component" value="Unassembled WGS sequence"/>
</dbReference>
<keyword evidence="1" id="KW-0863">Zinc-finger</keyword>
<dbReference type="InParanoid" id="E2BD12"/>
<dbReference type="InterPro" id="IPR001878">
    <property type="entry name" value="Znf_CCHC"/>
</dbReference>
<gene>
    <name evidence="3" type="ORF">EAI_16114</name>
</gene>
<evidence type="ECO:0000313" key="4">
    <source>
        <dbReference type="Proteomes" id="UP000008237"/>
    </source>
</evidence>
<dbReference type="EMBL" id="GL447514">
    <property type="protein sequence ID" value="EFN86417.1"/>
    <property type="molecule type" value="Genomic_DNA"/>
</dbReference>
<accession>E2BD12</accession>
<keyword evidence="1" id="KW-0862">Zinc</keyword>
<dbReference type="GO" id="GO:0003676">
    <property type="term" value="F:nucleic acid binding"/>
    <property type="evidence" value="ECO:0007669"/>
    <property type="project" value="InterPro"/>
</dbReference>